<accession>A0ABU0MNB1</accession>
<sequence>MRDYPNTYYSATRRPAADCAPLRGTAAADVCVIGGGLAGLSTAWELVRRGRSVVLLEAQRIGWGASGRNGGFVLQGWSEGLRKIEARCGQDHARALFALSVEGVEIVRGTIAGHALPGCNPTPGKLSVTRYEAADQLQRHRDHMARTYGYEFTYLDRPTLRGLLKSDIYFQALRDTVGFHFHPLNYCLGLAGLIEGAGGRLFEGTAMTGIHRDGMVGGTAGTGGRWRVETADGSVACHDVVMCGGGYGGPEFGPLRRAFLPIATYVVLTERLGDRLQDHVATTDAVGDDRRSSDYYRVVEGDRLLWGGRITTRYEQDERRLAALLRRDISGVFPGLAKVRIEKAWSGLMGYARHKMPHIARIEDGLWSCSSFGGHGMNTAPIGGRVIAEAITGESDRIRLFAPYGLTWNGGIFGPAAADLVYAGLRLMDFWQESRSRRQGA</sequence>
<gene>
    <name evidence="3" type="ORF">QO018_003823</name>
</gene>
<dbReference type="InterPro" id="IPR006076">
    <property type="entry name" value="FAD-dep_OxRdtase"/>
</dbReference>
<dbReference type="Gene3D" id="3.30.9.10">
    <property type="entry name" value="D-Amino Acid Oxidase, subunit A, domain 2"/>
    <property type="match status" value="1"/>
</dbReference>
<dbReference type="RefSeq" id="WP_209991256.1">
    <property type="nucleotide sequence ID" value="NZ_JAGINO010000045.1"/>
</dbReference>
<dbReference type="PANTHER" id="PTHR13847:SF281">
    <property type="entry name" value="FAD DEPENDENT OXIDOREDUCTASE DOMAIN-CONTAINING PROTEIN"/>
    <property type="match status" value="1"/>
</dbReference>
<name>A0ABU0MNB1_9PROT</name>
<dbReference type="Pfam" id="PF01266">
    <property type="entry name" value="DAO"/>
    <property type="match status" value="1"/>
</dbReference>
<dbReference type="Proteomes" id="UP001244552">
    <property type="component" value="Unassembled WGS sequence"/>
</dbReference>
<organism evidence="3 4">
    <name type="scientific">Azospirillum picis</name>
    <dbReference type="NCBI Taxonomy" id="488438"/>
    <lineage>
        <taxon>Bacteria</taxon>
        <taxon>Pseudomonadati</taxon>
        <taxon>Pseudomonadota</taxon>
        <taxon>Alphaproteobacteria</taxon>
        <taxon>Rhodospirillales</taxon>
        <taxon>Azospirillaceae</taxon>
        <taxon>Azospirillum</taxon>
    </lineage>
</organism>
<proteinExistence type="predicted"/>
<dbReference type="InterPro" id="IPR036188">
    <property type="entry name" value="FAD/NAD-bd_sf"/>
</dbReference>
<reference evidence="3 4" key="1">
    <citation type="submission" date="2023-07" db="EMBL/GenBank/DDBJ databases">
        <title>Genomic Encyclopedia of Type Strains, Phase IV (KMG-IV): sequencing the most valuable type-strain genomes for metagenomic binning, comparative biology and taxonomic classification.</title>
        <authorList>
            <person name="Goeker M."/>
        </authorList>
    </citation>
    <scope>NUCLEOTIDE SEQUENCE [LARGE SCALE GENOMIC DNA]</scope>
    <source>
        <strain evidence="3 4">DSM 19922</strain>
    </source>
</reference>
<dbReference type="SUPFAM" id="SSF51905">
    <property type="entry name" value="FAD/NAD(P)-binding domain"/>
    <property type="match status" value="1"/>
</dbReference>
<evidence type="ECO:0000313" key="4">
    <source>
        <dbReference type="Proteomes" id="UP001244552"/>
    </source>
</evidence>
<dbReference type="EMBL" id="JAUSVU010000015">
    <property type="protein sequence ID" value="MDQ0534945.1"/>
    <property type="molecule type" value="Genomic_DNA"/>
</dbReference>
<protein>
    <submittedName>
        <fullName evidence="3">Gamma-glutamylputrescine oxidase</fullName>
        <ecNumber evidence="3">1.4.3.-</ecNumber>
    </submittedName>
</protein>
<keyword evidence="1 3" id="KW-0560">Oxidoreductase</keyword>
<dbReference type="GO" id="GO:0016491">
    <property type="term" value="F:oxidoreductase activity"/>
    <property type="evidence" value="ECO:0007669"/>
    <property type="project" value="UniProtKB-KW"/>
</dbReference>
<keyword evidence="4" id="KW-1185">Reference proteome</keyword>
<comment type="caution">
    <text evidence="3">The sequence shown here is derived from an EMBL/GenBank/DDBJ whole genome shotgun (WGS) entry which is preliminary data.</text>
</comment>
<dbReference type="Gene3D" id="3.50.50.60">
    <property type="entry name" value="FAD/NAD(P)-binding domain"/>
    <property type="match status" value="1"/>
</dbReference>
<evidence type="ECO:0000256" key="1">
    <source>
        <dbReference type="ARBA" id="ARBA00023002"/>
    </source>
</evidence>
<feature type="domain" description="FAD dependent oxidoreductase" evidence="2">
    <location>
        <begin position="29"/>
        <end position="389"/>
    </location>
</feature>
<evidence type="ECO:0000259" key="2">
    <source>
        <dbReference type="Pfam" id="PF01266"/>
    </source>
</evidence>
<dbReference type="PANTHER" id="PTHR13847">
    <property type="entry name" value="SARCOSINE DEHYDROGENASE-RELATED"/>
    <property type="match status" value="1"/>
</dbReference>
<evidence type="ECO:0000313" key="3">
    <source>
        <dbReference type="EMBL" id="MDQ0534945.1"/>
    </source>
</evidence>
<dbReference type="EC" id="1.4.3.-" evidence="3"/>